<dbReference type="Pfam" id="PF05097">
    <property type="entry name" value="DUF688"/>
    <property type="match status" value="1"/>
</dbReference>
<sequence length="261" mass="27085">MAIIVLSSFAFELKDQERNQEEIERIEAVISVEMAAAAMDDSFRRAGAIPFKWEICPGTPKHARSASASAASAAVVSPVPPALAKVATRQLALPPCMTSPRASPSPYYHSPRLSSAAACRSAASASPCRSRYAGGGSAYRPRPTAFLDLAPRATTAPDLYGAAHEADHDEPAAAPAYGCFPLPLLRRKGSSKKRGGGGYSSGSGGSSSSGSFRSDGEPGGGLRRSASSSFSFARGGGNRIRLAAGARQQEEVEAASGSWFF</sequence>
<dbReference type="Gramene" id="OGLUM11G04880.1">
    <property type="protein sequence ID" value="OGLUM11G04880.1"/>
    <property type="gene ID" value="OGLUM11G04880"/>
</dbReference>
<dbReference type="eggNOG" id="ENOG502S4D5">
    <property type="taxonomic scope" value="Eukaryota"/>
</dbReference>
<protein>
    <submittedName>
        <fullName evidence="2">Uncharacterized protein</fullName>
    </submittedName>
</protein>
<evidence type="ECO:0000256" key="1">
    <source>
        <dbReference type="SAM" id="MobiDB-lite"/>
    </source>
</evidence>
<dbReference type="PANTHER" id="PTHR35466:SF9">
    <property type="entry name" value="OS11G0182100 PROTEIN"/>
    <property type="match status" value="1"/>
</dbReference>
<dbReference type="Proteomes" id="UP000026961">
    <property type="component" value="Chromosome 11"/>
</dbReference>
<keyword evidence="3" id="KW-1185">Reference proteome</keyword>
<dbReference type="EnsemblPlants" id="OGLUM11G04880.1">
    <property type="protein sequence ID" value="OGLUM11G04880.1"/>
    <property type="gene ID" value="OGLUM11G04880"/>
</dbReference>
<feature type="compositionally biased region" description="Gly residues" evidence="1">
    <location>
        <begin position="196"/>
        <end position="207"/>
    </location>
</feature>
<dbReference type="HOGENOM" id="CLU_1067012_0_0_1"/>
<organism evidence="2">
    <name type="scientific">Oryza glumipatula</name>
    <dbReference type="NCBI Taxonomy" id="40148"/>
    <lineage>
        <taxon>Eukaryota</taxon>
        <taxon>Viridiplantae</taxon>
        <taxon>Streptophyta</taxon>
        <taxon>Embryophyta</taxon>
        <taxon>Tracheophyta</taxon>
        <taxon>Spermatophyta</taxon>
        <taxon>Magnoliopsida</taxon>
        <taxon>Liliopsida</taxon>
        <taxon>Poales</taxon>
        <taxon>Poaceae</taxon>
        <taxon>BOP clade</taxon>
        <taxon>Oryzoideae</taxon>
        <taxon>Oryzeae</taxon>
        <taxon>Oryzinae</taxon>
        <taxon>Oryza</taxon>
    </lineage>
</organism>
<reference evidence="2" key="2">
    <citation type="submission" date="2018-05" db="EMBL/GenBank/DDBJ databases">
        <title>OgluRS3 (Oryza glumaepatula Reference Sequence Version 3).</title>
        <authorList>
            <person name="Zhang J."/>
            <person name="Kudrna D."/>
            <person name="Lee S."/>
            <person name="Talag J."/>
            <person name="Welchert J."/>
            <person name="Wing R.A."/>
        </authorList>
    </citation>
    <scope>NUCLEOTIDE SEQUENCE [LARGE SCALE GENOMIC DNA]</scope>
</reference>
<feature type="region of interest" description="Disordered" evidence="1">
    <location>
        <begin position="190"/>
        <end position="235"/>
    </location>
</feature>
<evidence type="ECO:0000313" key="3">
    <source>
        <dbReference type="Proteomes" id="UP000026961"/>
    </source>
</evidence>
<reference evidence="2" key="1">
    <citation type="submission" date="2015-04" db="UniProtKB">
        <authorList>
            <consortium name="EnsemblPlants"/>
        </authorList>
    </citation>
    <scope>IDENTIFICATION</scope>
</reference>
<dbReference type="PANTHER" id="PTHR35466">
    <property type="entry name" value="SERINE/ARGININE REPETITIVE MATRIX PROTEIN 1"/>
    <property type="match status" value="1"/>
</dbReference>
<name>A0A0E0BG34_9ORYZ</name>
<proteinExistence type="predicted"/>
<evidence type="ECO:0000313" key="2">
    <source>
        <dbReference type="EnsemblPlants" id="OGLUM11G04880.1"/>
    </source>
</evidence>
<accession>A0A0E0BG34</accession>
<dbReference type="InterPro" id="IPR007789">
    <property type="entry name" value="DUF688"/>
</dbReference>
<feature type="compositionally biased region" description="Low complexity" evidence="1">
    <location>
        <begin position="223"/>
        <end position="233"/>
    </location>
</feature>
<dbReference type="AlphaFoldDB" id="A0A0E0BG34"/>